<feature type="transmembrane region" description="Helical" evidence="6">
    <location>
        <begin position="506"/>
        <end position="523"/>
    </location>
</feature>
<dbReference type="InterPro" id="IPR035671">
    <property type="entry name" value="DsbD_gamma"/>
</dbReference>
<gene>
    <name evidence="10" type="ORF">FNB15_15915</name>
</gene>
<evidence type="ECO:0000313" key="10">
    <source>
        <dbReference type="EMBL" id="QDO98672.1"/>
    </source>
</evidence>
<keyword evidence="4 6" id="KW-1133">Transmembrane helix</keyword>
<evidence type="ECO:0000313" key="11">
    <source>
        <dbReference type="Proteomes" id="UP000317496"/>
    </source>
</evidence>
<dbReference type="Proteomes" id="UP000317496">
    <property type="component" value="Chromosome"/>
</dbReference>
<keyword evidence="7" id="KW-0732">Signal</keyword>
<feature type="transmembrane region" description="Helical" evidence="6">
    <location>
        <begin position="351"/>
        <end position="370"/>
    </location>
</feature>
<feature type="transmembrane region" description="Helical" evidence="6">
    <location>
        <begin position="432"/>
        <end position="458"/>
    </location>
</feature>
<feature type="domain" description="Thiol:disulfide interchange protein DsbD N-terminal" evidence="9">
    <location>
        <begin position="47"/>
        <end position="158"/>
    </location>
</feature>
<evidence type="ECO:0000256" key="2">
    <source>
        <dbReference type="ARBA" id="ARBA00022692"/>
    </source>
</evidence>
<dbReference type="Gene3D" id="3.40.30.10">
    <property type="entry name" value="Glutaredoxin"/>
    <property type="match status" value="1"/>
</dbReference>
<dbReference type="KEGG" id="fer:FNB15_15915"/>
<accession>A0A516H4H3</accession>
<feature type="signal peptide" evidence="7">
    <location>
        <begin position="1"/>
        <end position="29"/>
    </location>
</feature>
<evidence type="ECO:0000256" key="3">
    <source>
        <dbReference type="ARBA" id="ARBA00022748"/>
    </source>
</evidence>
<dbReference type="GO" id="GO:0015035">
    <property type="term" value="F:protein-disulfide reductase activity"/>
    <property type="evidence" value="ECO:0007669"/>
    <property type="project" value="TreeGrafter"/>
</dbReference>
<dbReference type="GO" id="GO:0045454">
    <property type="term" value="P:cell redox homeostasis"/>
    <property type="evidence" value="ECO:0007669"/>
    <property type="project" value="TreeGrafter"/>
</dbReference>
<dbReference type="Pfam" id="PF11412">
    <property type="entry name" value="DsbD_N"/>
    <property type="match status" value="1"/>
</dbReference>
<keyword evidence="5 6" id="KW-0472">Membrane</keyword>
<dbReference type="RefSeq" id="WP_144069653.1">
    <property type="nucleotide sequence ID" value="NZ_CP041636.1"/>
</dbReference>
<evidence type="ECO:0000256" key="5">
    <source>
        <dbReference type="ARBA" id="ARBA00023136"/>
    </source>
</evidence>
<dbReference type="Pfam" id="PF02683">
    <property type="entry name" value="DsbD_TM"/>
    <property type="match status" value="1"/>
</dbReference>
<evidence type="ECO:0000256" key="1">
    <source>
        <dbReference type="ARBA" id="ARBA00004141"/>
    </source>
</evidence>
<feature type="transmembrane region" description="Helical" evidence="6">
    <location>
        <begin position="303"/>
        <end position="330"/>
    </location>
</feature>
<name>A0A516H4H3_9PROT</name>
<sequence>MRRFGFFRRLHQAALVAVLVFGLLPSVQAQPSGNDLVDAALIAEPQSIRAGQPFWVGVRLRMAEHWHTYWRNPGDSGLATEISWALPPGFSAGPIVWPVPERIPVAHLVNYGYEGEIVLLTQITPPAALPGGDVPLRADVNWLVCQKECIPGEATVDLALPGGNGDINAATKSAFDAARQKVAQVSPWPARMQMTDGGFVLSVAAAGLEAGRIREATFLPHQESMIEHAAAQLLSIDANGLALRMQRGSFATAGLPQQTGGLLLITEDIGGKLQQQAFEFSQIAYGAAPAVATVADWATVLQAALLALLGGVLLNLMPCVFPVLSIKILALVSHSGQDGEKARRAQIRRHGIAYTLGILVSFAALAGLLLALRASGAQIGWGFQLQMPLVIALLAYLLFAMGLSLSGVFHVGGSFAGIGDALTRRGGYQGSFFTGVLAAVVATPCTAPFMATATGFALTQPATVGIGIFLALGFGLALPFLILTLVPQLADRLPRPGLWMERVKQALAFPLYATVAWLIWVLSQQVGQQGLLTAMLGLVLVAAAAWSFGLRGRVAMASAALLLVAAAGALYSTARDPAAPAASVAQTQPGGATTEAFSRQKLDGLLAQQTPVFVNMTAAWCITCMVNERTALSSDTVQAAFRERSIVYMKGDWTNQDPEITRVLEQNGRSGVPLYLYYAGGKSVVLPQILTPAIVLEHLDQLDRPQKSVSLSNPTLNPQR</sequence>
<evidence type="ECO:0000259" key="9">
    <source>
        <dbReference type="Pfam" id="PF11412"/>
    </source>
</evidence>
<protein>
    <submittedName>
        <fullName evidence="10">Thiol:disulfide interchange protein</fullName>
    </submittedName>
</protein>
<feature type="transmembrane region" description="Helical" evidence="6">
    <location>
        <begin position="390"/>
        <end position="411"/>
    </location>
</feature>
<evidence type="ECO:0000256" key="7">
    <source>
        <dbReference type="SAM" id="SignalP"/>
    </source>
</evidence>
<dbReference type="GO" id="GO:0016020">
    <property type="term" value="C:membrane"/>
    <property type="evidence" value="ECO:0007669"/>
    <property type="project" value="UniProtKB-SubCell"/>
</dbReference>
<dbReference type="AlphaFoldDB" id="A0A516H4H3"/>
<proteinExistence type="predicted"/>
<dbReference type="InterPro" id="IPR028250">
    <property type="entry name" value="DsbDN"/>
</dbReference>
<dbReference type="CDD" id="cd02953">
    <property type="entry name" value="DsbDgamma"/>
    <property type="match status" value="1"/>
</dbReference>
<keyword evidence="3" id="KW-0201">Cytochrome c-type biogenesis</keyword>
<dbReference type="EMBL" id="CP041636">
    <property type="protein sequence ID" value="QDO98672.1"/>
    <property type="molecule type" value="Genomic_DNA"/>
</dbReference>
<evidence type="ECO:0000256" key="6">
    <source>
        <dbReference type="SAM" id="Phobius"/>
    </source>
</evidence>
<dbReference type="GO" id="GO:0017004">
    <property type="term" value="P:cytochrome complex assembly"/>
    <property type="evidence" value="ECO:0007669"/>
    <property type="project" value="UniProtKB-KW"/>
</dbReference>
<reference evidence="10 11" key="1">
    <citation type="submission" date="2019-07" db="EMBL/GenBank/DDBJ databases">
        <title>Genome sequencing for Ferrovibrio sp. K5.</title>
        <authorList>
            <person name="Park S.-J."/>
        </authorList>
    </citation>
    <scope>NUCLEOTIDE SEQUENCE [LARGE SCALE GENOMIC DNA]</scope>
    <source>
        <strain evidence="10 11">K5</strain>
    </source>
</reference>
<feature type="transmembrane region" description="Helical" evidence="6">
    <location>
        <begin position="464"/>
        <end position="486"/>
    </location>
</feature>
<comment type="subcellular location">
    <subcellularLocation>
        <location evidence="1">Membrane</location>
        <topology evidence="1">Multi-pass membrane protein</topology>
    </subcellularLocation>
</comment>
<keyword evidence="2 6" id="KW-0812">Transmembrane</keyword>
<dbReference type="PANTHER" id="PTHR32234">
    <property type="entry name" value="THIOL:DISULFIDE INTERCHANGE PROTEIN DSBD"/>
    <property type="match status" value="1"/>
</dbReference>
<feature type="chain" id="PRO_5021845453" evidence="7">
    <location>
        <begin position="30"/>
        <end position="720"/>
    </location>
</feature>
<keyword evidence="11" id="KW-1185">Reference proteome</keyword>
<dbReference type="InterPro" id="IPR003834">
    <property type="entry name" value="Cyt_c_assmbl_TM_dom"/>
</dbReference>
<evidence type="ECO:0000259" key="8">
    <source>
        <dbReference type="Pfam" id="PF02683"/>
    </source>
</evidence>
<dbReference type="InterPro" id="IPR036249">
    <property type="entry name" value="Thioredoxin-like_sf"/>
</dbReference>
<feature type="transmembrane region" description="Helical" evidence="6">
    <location>
        <begin position="555"/>
        <end position="574"/>
    </location>
</feature>
<dbReference type="Pfam" id="PF13899">
    <property type="entry name" value="Thioredoxin_7"/>
    <property type="match status" value="1"/>
</dbReference>
<dbReference type="PANTHER" id="PTHR32234:SF3">
    <property type="entry name" value="SUPPRESSION OF COPPER SENSITIVITY PROTEIN"/>
    <property type="match status" value="1"/>
</dbReference>
<feature type="transmembrane region" description="Helical" evidence="6">
    <location>
        <begin position="529"/>
        <end position="548"/>
    </location>
</feature>
<evidence type="ECO:0000256" key="4">
    <source>
        <dbReference type="ARBA" id="ARBA00022989"/>
    </source>
</evidence>
<feature type="domain" description="Cytochrome C biogenesis protein transmembrane" evidence="8">
    <location>
        <begin position="305"/>
        <end position="519"/>
    </location>
</feature>
<dbReference type="SUPFAM" id="SSF52833">
    <property type="entry name" value="Thioredoxin-like"/>
    <property type="match status" value="1"/>
</dbReference>
<organism evidence="10 11">
    <name type="scientific">Ferrovibrio terrae</name>
    <dbReference type="NCBI Taxonomy" id="2594003"/>
    <lineage>
        <taxon>Bacteria</taxon>
        <taxon>Pseudomonadati</taxon>
        <taxon>Pseudomonadota</taxon>
        <taxon>Alphaproteobacteria</taxon>
        <taxon>Rhodospirillales</taxon>
        <taxon>Rhodospirillaceae</taxon>
        <taxon>Ferrovibrio</taxon>
    </lineage>
</organism>
<dbReference type="OrthoDB" id="9811036at2"/>